<evidence type="ECO:0000256" key="2">
    <source>
        <dbReference type="ARBA" id="ARBA00023125"/>
    </source>
</evidence>
<protein>
    <submittedName>
        <fullName evidence="6">TetR/AcrR family transcriptional regulator</fullName>
    </submittedName>
</protein>
<evidence type="ECO:0000259" key="5">
    <source>
        <dbReference type="PROSITE" id="PS50977"/>
    </source>
</evidence>
<dbReference type="RefSeq" id="WP_140693428.1">
    <property type="nucleotide sequence ID" value="NZ_RCZG01000006.1"/>
</dbReference>
<name>A0A502E872_9MYCO</name>
<dbReference type="PANTHER" id="PTHR47506:SF1">
    <property type="entry name" value="HTH-TYPE TRANSCRIPTIONAL REGULATOR YJDC"/>
    <property type="match status" value="1"/>
</dbReference>
<dbReference type="PROSITE" id="PS50977">
    <property type="entry name" value="HTH_TETR_2"/>
    <property type="match status" value="1"/>
</dbReference>
<dbReference type="PROSITE" id="PS01081">
    <property type="entry name" value="HTH_TETR_1"/>
    <property type="match status" value="1"/>
</dbReference>
<comment type="caution">
    <text evidence="6">The sequence shown here is derived from an EMBL/GenBank/DDBJ whole genome shotgun (WGS) entry which is preliminary data.</text>
</comment>
<evidence type="ECO:0000256" key="3">
    <source>
        <dbReference type="ARBA" id="ARBA00023163"/>
    </source>
</evidence>
<gene>
    <name evidence="6" type="ORF">EAH80_17525</name>
</gene>
<evidence type="ECO:0000313" key="6">
    <source>
        <dbReference type="EMBL" id="TPG33179.1"/>
    </source>
</evidence>
<dbReference type="Gene3D" id="1.10.357.10">
    <property type="entry name" value="Tetracycline Repressor, domain 2"/>
    <property type="match status" value="1"/>
</dbReference>
<proteinExistence type="predicted"/>
<dbReference type="SUPFAM" id="SSF48498">
    <property type="entry name" value="Tetracyclin repressor-like, C-terminal domain"/>
    <property type="match status" value="1"/>
</dbReference>
<keyword evidence="1" id="KW-0805">Transcription regulation</keyword>
<keyword evidence="7" id="KW-1185">Reference proteome</keyword>
<dbReference type="InterPro" id="IPR036271">
    <property type="entry name" value="Tet_transcr_reg_TetR-rel_C_sf"/>
</dbReference>
<evidence type="ECO:0000256" key="1">
    <source>
        <dbReference type="ARBA" id="ARBA00023015"/>
    </source>
</evidence>
<feature type="domain" description="HTH tetR-type" evidence="5">
    <location>
        <begin position="6"/>
        <end position="67"/>
    </location>
</feature>
<dbReference type="PANTHER" id="PTHR47506">
    <property type="entry name" value="TRANSCRIPTIONAL REGULATORY PROTEIN"/>
    <property type="match status" value="1"/>
</dbReference>
<dbReference type="InterPro" id="IPR001647">
    <property type="entry name" value="HTH_TetR"/>
</dbReference>
<dbReference type="EMBL" id="RCZG01000006">
    <property type="protein sequence ID" value="TPG33179.1"/>
    <property type="molecule type" value="Genomic_DNA"/>
</dbReference>
<feature type="DNA-binding region" description="H-T-H motif" evidence="4">
    <location>
        <begin position="30"/>
        <end position="49"/>
    </location>
</feature>
<dbReference type="InterPro" id="IPR009057">
    <property type="entry name" value="Homeodomain-like_sf"/>
</dbReference>
<dbReference type="Pfam" id="PF00440">
    <property type="entry name" value="TetR_N"/>
    <property type="match status" value="1"/>
</dbReference>
<dbReference type="OrthoDB" id="9805134at2"/>
<dbReference type="InterPro" id="IPR023772">
    <property type="entry name" value="DNA-bd_HTH_TetR-type_CS"/>
</dbReference>
<organism evidence="6 7">
    <name type="scientific">Mycolicibacterium hodleri</name>
    <dbReference type="NCBI Taxonomy" id="49897"/>
    <lineage>
        <taxon>Bacteria</taxon>
        <taxon>Bacillati</taxon>
        <taxon>Actinomycetota</taxon>
        <taxon>Actinomycetes</taxon>
        <taxon>Mycobacteriales</taxon>
        <taxon>Mycobacteriaceae</taxon>
        <taxon>Mycolicibacterium</taxon>
    </lineage>
</organism>
<accession>A0A502E872</accession>
<dbReference type="SUPFAM" id="SSF46689">
    <property type="entry name" value="Homeodomain-like"/>
    <property type="match status" value="1"/>
</dbReference>
<dbReference type="Proteomes" id="UP000320095">
    <property type="component" value="Unassembled WGS sequence"/>
</dbReference>
<keyword evidence="2 4" id="KW-0238">DNA-binding</keyword>
<evidence type="ECO:0000313" key="7">
    <source>
        <dbReference type="Proteomes" id="UP000320095"/>
    </source>
</evidence>
<sequence length="185" mass="20216">MARPREFDRDVVLQRAMELFWERGGFDRTSISQLTSAMGISAPSLYAAFGGKQGLFDEAVATYAQRPGVPVAQALPAATAREFVQRTMDLAIEEYTSSQHPLGCLINSDPLLADRRDEGRSVIADRLRQAIEAGDLPTSAQPDDLAEFIVVLLNGLAARARDGVPRERLRAVADMALRAWPSDTS</sequence>
<dbReference type="AlphaFoldDB" id="A0A502E872"/>
<dbReference type="Gene3D" id="1.10.10.60">
    <property type="entry name" value="Homeodomain-like"/>
    <property type="match status" value="1"/>
</dbReference>
<reference evidence="6 7" key="1">
    <citation type="journal article" date="2019" name="Environ. Microbiol.">
        <title>Species interactions and distinct microbial communities in high Arctic permafrost affected cryosols are associated with the CH4 and CO2 gas fluxes.</title>
        <authorList>
            <person name="Altshuler I."/>
            <person name="Hamel J."/>
            <person name="Turney S."/>
            <person name="Magnuson E."/>
            <person name="Levesque R."/>
            <person name="Greer C."/>
            <person name="Whyte L.G."/>
        </authorList>
    </citation>
    <scope>NUCLEOTIDE SEQUENCE [LARGE SCALE GENOMIC DNA]</scope>
    <source>
        <strain evidence="6 7">S5.20</strain>
    </source>
</reference>
<keyword evidence="3" id="KW-0804">Transcription</keyword>
<dbReference type="GO" id="GO:0003677">
    <property type="term" value="F:DNA binding"/>
    <property type="evidence" value="ECO:0007669"/>
    <property type="project" value="UniProtKB-UniRule"/>
</dbReference>
<evidence type="ECO:0000256" key="4">
    <source>
        <dbReference type="PROSITE-ProRule" id="PRU00335"/>
    </source>
</evidence>